<feature type="transmembrane region" description="Helical" evidence="6">
    <location>
        <begin position="149"/>
        <end position="167"/>
    </location>
</feature>
<feature type="domain" description="EamA" evidence="7">
    <location>
        <begin position="9"/>
        <end position="139"/>
    </location>
</feature>
<keyword evidence="4 6" id="KW-1133">Transmembrane helix</keyword>
<dbReference type="InterPro" id="IPR050638">
    <property type="entry name" value="AA-Vitamin_Transporters"/>
</dbReference>
<comment type="similarity">
    <text evidence="2">Belongs to the EamA transporter family.</text>
</comment>
<gene>
    <name evidence="8" type="ORF">ACFPN2_04335</name>
</gene>
<feature type="transmembrane region" description="Helical" evidence="6">
    <location>
        <begin position="37"/>
        <end position="57"/>
    </location>
</feature>
<dbReference type="InterPro" id="IPR037185">
    <property type="entry name" value="EmrE-like"/>
</dbReference>
<sequence length="302" mass="31755">MPSATHTRSMLLLLLTMTVWGSTFMVTKELIAVWPPFTVAFVRVIVGTLVLLPFALSRKTPGVRLPWPTIWLMGFIGVALYYLVFNLAMVSVSASQGALVQASIPAMTALVAVLWLRERASPLRWLGIALSVGGVLIVFSGSGSDGGESSLFGSLLMFVSVVCWGLYTALAKRAAGFDSLVITVAVTGTGSVLLLPLAGYEIVTANLAGNGLPPLPPIGWVELLYLGGIASGVAYLLYNASLRHLDASEVGVYTNLIPIVGVLTGVIVLGEPLSARAIVGGLVVMFGVWITSRSERPVAVTA</sequence>
<feature type="transmembrane region" description="Helical" evidence="6">
    <location>
        <begin position="98"/>
        <end position="116"/>
    </location>
</feature>
<keyword evidence="5 6" id="KW-0472">Membrane</keyword>
<reference evidence="9" key="1">
    <citation type="journal article" date="2019" name="Int. J. Syst. Evol. Microbiol.">
        <title>The Global Catalogue of Microorganisms (GCM) 10K type strain sequencing project: providing services to taxonomists for standard genome sequencing and annotation.</title>
        <authorList>
            <consortium name="The Broad Institute Genomics Platform"/>
            <consortium name="The Broad Institute Genome Sequencing Center for Infectious Disease"/>
            <person name="Wu L."/>
            <person name="Ma J."/>
        </authorList>
    </citation>
    <scope>NUCLEOTIDE SEQUENCE [LARGE SCALE GENOMIC DNA]</scope>
    <source>
        <strain evidence="9">CGMCC 1.10759</strain>
    </source>
</reference>
<dbReference type="InterPro" id="IPR000620">
    <property type="entry name" value="EamA_dom"/>
</dbReference>
<dbReference type="RefSeq" id="WP_380595389.1">
    <property type="nucleotide sequence ID" value="NZ_JBHSDU010000002.1"/>
</dbReference>
<evidence type="ECO:0000256" key="5">
    <source>
        <dbReference type="ARBA" id="ARBA00023136"/>
    </source>
</evidence>
<feature type="transmembrane region" description="Helical" evidence="6">
    <location>
        <begin position="179"/>
        <end position="198"/>
    </location>
</feature>
<feature type="transmembrane region" description="Helical" evidence="6">
    <location>
        <begin position="250"/>
        <end position="269"/>
    </location>
</feature>
<comment type="caution">
    <text evidence="8">The sequence shown here is derived from an EMBL/GenBank/DDBJ whole genome shotgun (WGS) entry which is preliminary data.</text>
</comment>
<organism evidence="8 9">
    <name type="scientific">Steroidobacter flavus</name>
    <dbReference type="NCBI Taxonomy" id="1842136"/>
    <lineage>
        <taxon>Bacteria</taxon>
        <taxon>Pseudomonadati</taxon>
        <taxon>Pseudomonadota</taxon>
        <taxon>Gammaproteobacteria</taxon>
        <taxon>Steroidobacterales</taxon>
        <taxon>Steroidobacteraceae</taxon>
        <taxon>Steroidobacter</taxon>
    </lineage>
</organism>
<protein>
    <submittedName>
        <fullName evidence="8">DMT family transporter</fullName>
    </submittedName>
</protein>
<dbReference type="Proteomes" id="UP001595904">
    <property type="component" value="Unassembled WGS sequence"/>
</dbReference>
<feature type="transmembrane region" description="Helical" evidence="6">
    <location>
        <begin position="123"/>
        <end position="143"/>
    </location>
</feature>
<feature type="transmembrane region" description="Helical" evidence="6">
    <location>
        <begin position="69"/>
        <end position="92"/>
    </location>
</feature>
<evidence type="ECO:0000259" key="7">
    <source>
        <dbReference type="Pfam" id="PF00892"/>
    </source>
</evidence>
<keyword evidence="9" id="KW-1185">Reference proteome</keyword>
<evidence type="ECO:0000256" key="4">
    <source>
        <dbReference type="ARBA" id="ARBA00022989"/>
    </source>
</evidence>
<comment type="subcellular location">
    <subcellularLocation>
        <location evidence="1">Membrane</location>
        <topology evidence="1">Multi-pass membrane protein</topology>
    </subcellularLocation>
</comment>
<feature type="transmembrane region" description="Helical" evidence="6">
    <location>
        <begin position="275"/>
        <end position="292"/>
    </location>
</feature>
<proteinExistence type="inferred from homology"/>
<evidence type="ECO:0000256" key="6">
    <source>
        <dbReference type="SAM" id="Phobius"/>
    </source>
</evidence>
<dbReference type="Pfam" id="PF00892">
    <property type="entry name" value="EamA"/>
    <property type="match status" value="2"/>
</dbReference>
<evidence type="ECO:0000313" key="9">
    <source>
        <dbReference type="Proteomes" id="UP001595904"/>
    </source>
</evidence>
<dbReference type="PANTHER" id="PTHR32322">
    <property type="entry name" value="INNER MEMBRANE TRANSPORTER"/>
    <property type="match status" value="1"/>
</dbReference>
<evidence type="ECO:0000256" key="3">
    <source>
        <dbReference type="ARBA" id="ARBA00022692"/>
    </source>
</evidence>
<feature type="transmembrane region" description="Helical" evidence="6">
    <location>
        <begin position="218"/>
        <end position="238"/>
    </location>
</feature>
<keyword evidence="3 6" id="KW-0812">Transmembrane</keyword>
<evidence type="ECO:0000256" key="2">
    <source>
        <dbReference type="ARBA" id="ARBA00007362"/>
    </source>
</evidence>
<evidence type="ECO:0000256" key="1">
    <source>
        <dbReference type="ARBA" id="ARBA00004141"/>
    </source>
</evidence>
<evidence type="ECO:0000313" key="8">
    <source>
        <dbReference type="EMBL" id="MFC4308302.1"/>
    </source>
</evidence>
<accession>A0ABV8SLA3</accession>
<dbReference type="Gene3D" id="1.10.3730.20">
    <property type="match status" value="1"/>
</dbReference>
<dbReference type="EMBL" id="JBHSDU010000002">
    <property type="protein sequence ID" value="MFC4308302.1"/>
    <property type="molecule type" value="Genomic_DNA"/>
</dbReference>
<name>A0ABV8SLA3_9GAMM</name>
<dbReference type="SUPFAM" id="SSF103481">
    <property type="entry name" value="Multidrug resistance efflux transporter EmrE"/>
    <property type="match status" value="2"/>
</dbReference>
<dbReference type="PANTHER" id="PTHR32322:SF2">
    <property type="entry name" value="EAMA DOMAIN-CONTAINING PROTEIN"/>
    <property type="match status" value="1"/>
</dbReference>
<feature type="domain" description="EamA" evidence="7">
    <location>
        <begin position="152"/>
        <end position="292"/>
    </location>
</feature>